<sequence length="200" mass="22127">MFRVLKRILGLAVLIFCLYEAVTIHKNVHRVLQYKPTVERILAENGNKADVDLVLAMIYTETKGGEADVMQSSESSSGIRDSITDSQSSIEYGVRLLSHNLALAEKAGVDPWTAVQAYNFGTAYIDYVAKNGGQHTIELATNYSRTVVAPSLGNTTGKTYFYYHPLALLSGGKLYCNGGNIYYAQEVHVNLYLIELMSLF</sequence>
<feature type="domain" description="CwlT-like lysozyme" evidence="2">
    <location>
        <begin position="29"/>
        <end position="190"/>
    </location>
</feature>
<evidence type="ECO:0000313" key="3">
    <source>
        <dbReference type="EMBL" id="SUN46433.1"/>
    </source>
</evidence>
<dbReference type="Proteomes" id="UP000254461">
    <property type="component" value="Unassembled WGS sequence"/>
</dbReference>
<comment type="subcellular location">
    <subcellularLocation>
        <location evidence="1">Cell surface</location>
    </subcellularLocation>
</comment>
<dbReference type="AlphaFoldDB" id="A0A0G7U5I5"/>
<reference evidence="3 4" key="1">
    <citation type="submission" date="2018-06" db="EMBL/GenBank/DDBJ databases">
        <authorList>
            <consortium name="Pathogen Informatics"/>
            <person name="Doyle S."/>
        </authorList>
    </citation>
    <scope>NUCLEOTIDE SEQUENCE [LARGE SCALE GENOMIC DNA]</scope>
    <source>
        <strain evidence="3 4">NCTC12092</strain>
    </source>
</reference>
<dbReference type="Pfam" id="PF13702">
    <property type="entry name" value="Lysozyme_like"/>
    <property type="match status" value="1"/>
</dbReference>
<evidence type="ECO:0000256" key="1">
    <source>
        <dbReference type="ARBA" id="ARBA00004241"/>
    </source>
</evidence>
<accession>A0A0G7U5I5</accession>
<dbReference type="InterPro" id="IPR023346">
    <property type="entry name" value="Lysozyme-like_dom_sf"/>
</dbReference>
<gene>
    <name evidence="3" type="ORF">NCTC12092_01033</name>
</gene>
<proteinExistence type="predicted"/>
<dbReference type="InterPro" id="IPR047194">
    <property type="entry name" value="CwlT-like_lysozyme"/>
</dbReference>
<dbReference type="CDD" id="cd16891">
    <property type="entry name" value="CwlT-like"/>
    <property type="match status" value="1"/>
</dbReference>
<evidence type="ECO:0000313" key="4">
    <source>
        <dbReference type="Proteomes" id="UP000254461"/>
    </source>
</evidence>
<dbReference type="OMA" id="EAGCDEW"/>
<protein>
    <submittedName>
        <fullName evidence="3">Membrane protein</fullName>
    </submittedName>
</protein>
<evidence type="ECO:0000259" key="2">
    <source>
        <dbReference type="Pfam" id="PF13702"/>
    </source>
</evidence>
<organism evidence="3 4">
    <name type="scientific">Streptococcus equi subsp. equi</name>
    <dbReference type="NCBI Taxonomy" id="148942"/>
    <lineage>
        <taxon>Bacteria</taxon>
        <taxon>Bacillati</taxon>
        <taxon>Bacillota</taxon>
        <taxon>Bacilli</taxon>
        <taxon>Lactobacillales</taxon>
        <taxon>Streptococcaceae</taxon>
        <taxon>Streptococcus</taxon>
    </lineage>
</organism>
<name>A0A0G7U5I5_9STRE</name>
<dbReference type="RefSeq" id="WP_012677929.1">
    <property type="nucleotide sequence ID" value="NZ_BTYB01000030.1"/>
</dbReference>
<dbReference type="EMBL" id="UHFF01000002">
    <property type="protein sequence ID" value="SUN46433.1"/>
    <property type="molecule type" value="Genomic_DNA"/>
</dbReference>
<dbReference type="SUPFAM" id="SSF53955">
    <property type="entry name" value="Lysozyme-like"/>
    <property type="match status" value="1"/>
</dbReference>
<dbReference type="GO" id="GO:0009986">
    <property type="term" value="C:cell surface"/>
    <property type="evidence" value="ECO:0007669"/>
    <property type="project" value="UniProtKB-SubCell"/>
</dbReference>
<dbReference type="Gene3D" id="1.10.530.10">
    <property type="match status" value="1"/>
</dbReference>